<evidence type="ECO:0000313" key="2">
    <source>
        <dbReference type="Proteomes" id="UP000261739"/>
    </source>
</evidence>
<feature type="non-terminal residue" evidence="1">
    <location>
        <position position="1"/>
    </location>
</feature>
<organism evidence="1 2">
    <name type="scientific">Corynebacterium nuruki</name>
    <dbReference type="NCBI Taxonomy" id="1032851"/>
    <lineage>
        <taxon>Bacteria</taxon>
        <taxon>Bacillati</taxon>
        <taxon>Actinomycetota</taxon>
        <taxon>Actinomycetes</taxon>
        <taxon>Mycobacteriales</taxon>
        <taxon>Corynebacteriaceae</taxon>
        <taxon>Corynebacterium</taxon>
    </lineage>
</organism>
<sequence>VSVTDEGAARSEAHVAGRTAALAELVAELPDTDLGVLQRALPALQRLAELNHGRLRTADSPST</sequence>
<accession>A0A3D4SZM2</accession>
<dbReference type="AlphaFoldDB" id="A0A3D4SZM2"/>
<comment type="caution">
    <text evidence="1">The sequence shown here is derived from an EMBL/GenBank/DDBJ whole genome shotgun (WGS) entry which is preliminary data.</text>
</comment>
<gene>
    <name evidence="1" type="ORF">DIW82_06615</name>
</gene>
<name>A0A3D4SZM2_9CORY</name>
<dbReference type="Proteomes" id="UP000261739">
    <property type="component" value="Unassembled WGS sequence"/>
</dbReference>
<evidence type="ECO:0000313" key="1">
    <source>
        <dbReference type="EMBL" id="HCT14457.1"/>
    </source>
</evidence>
<dbReference type="EMBL" id="DQID01000175">
    <property type="protein sequence ID" value="HCT14457.1"/>
    <property type="molecule type" value="Genomic_DNA"/>
</dbReference>
<reference evidence="1 2" key="1">
    <citation type="journal article" date="2018" name="Nat. Biotechnol.">
        <title>A standardized bacterial taxonomy based on genome phylogeny substantially revises the tree of life.</title>
        <authorList>
            <person name="Parks D.H."/>
            <person name="Chuvochina M."/>
            <person name="Waite D.W."/>
            <person name="Rinke C."/>
            <person name="Skarshewski A."/>
            <person name="Chaumeil P.A."/>
            <person name="Hugenholtz P."/>
        </authorList>
    </citation>
    <scope>NUCLEOTIDE SEQUENCE [LARGE SCALE GENOMIC DNA]</scope>
    <source>
        <strain evidence="1">UBA11247</strain>
    </source>
</reference>
<protein>
    <submittedName>
        <fullName evidence="1">Uncharacterized protein</fullName>
    </submittedName>
</protein>
<proteinExistence type="predicted"/>